<evidence type="ECO:0000313" key="3">
    <source>
        <dbReference type="Proteomes" id="UP001310890"/>
    </source>
</evidence>
<accession>A0AAN7TH50</accession>
<comment type="caution">
    <text evidence="2">The sequence shown here is derived from an EMBL/GenBank/DDBJ whole genome shotgun (WGS) entry which is preliminary data.</text>
</comment>
<dbReference type="GO" id="GO:0004525">
    <property type="term" value="F:ribonuclease III activity"/>
    <property type="evidence" value="ECO:0007669"/>
    <property type="project" value="InterPro"/>
</dbReference>
<dbReference type="Pfam" id="PF14622">
    <property type="entry name" value="Ribonucleas_3_3"/>
    <property type="match status" value="1"/>
</dbReference>
<dbReference type="PANTHER" id="PTHR28160">
    <property type="entry name" value="54S RIBOSOMAL PROTEIN L15, MITOCHONDRIAL"/>
    <property type="match status" value="1"/>
</dbReference>
<dbReference type="SUPFAM" id="SSF69065">
    <property type="entry name" value="RNase III domain-like"/>
    <property type="match status" value="1"/>
</dbReference>
<dbReference type="Gene3D" id="1.10.1520.10">
    <property type="entry name" value="Ribonuclease III domain"/>
    <property type="match status" value="1"/>
</dbReference>
<dbReference type="GO" id="GO:0005762">
    <property type="term" value="C:mitochondrial large ribosomal subunit"/>
    <property type="evidence" value="ECO:0007669"/>
    <property type="project" value="InterPro"/>
</dbReference>
<dbReference type="GO" id="GO:0006396">
    <property type="term" value="P:RNA processing"/>
    <property type="evidence" value="ECO:0007669"/>
    <property type="project" value="InterPro"/>
</dbReference>
<evidence type="ECO:0000313" key="2">
    <source>
        <dbReference type="EMBL" id="KAK5116197.1"/>
    </source>
</evidence>
<dbReference type="AlphaFoldDB" id="A0AAN7TH50"/>
<dbReference type="EMBL" id="JAVRRL010000009">
    <property type="protein sequence ID" value="KAK5116197.1"/>
    <property type="molecule type" value="Genomic_DNA"/>
</dbReference>
<dbReference type="InterPro" id="IPR000999">
    <property type="entry name" value="RNase_III_dom"/>
</dbReference>
<protein>
    <recommendedName>
        <fullName evidence="1">RNase III domain-containing protein</fullName>
    </recommendedName>
</protein>
<dbReference type="SMART" id="SM00535">
    <property type="entry name" value="RIBOc"/>
    <property type="match status" value="1"/>
</dbReference>
<dbReference type="PANTHER" id="PTHR28160:SF1">
    <property type="entry name" value="LARGE RIBOSOMAL SUBUNIT PROTEIN ML57"/>
    <property type="match status" value="1"/>
</dbReference>
<dbReference type="FunFam" id="1.10.1520.10:FF:000018">
    <property type="entry name" value="RNase III domain protein"/>
    <property type="match status" value="1"/>
</dbReference>
<proteinExistence type="predicted"/>
<reference evidence="2" key="1">
    <citation type="submission" date="2023-08" db="EMBL/GenBank/DDBJ databases">
        <title>Black Yeasts Isolated from many extreme environments.</title>
        <authorList>
            <person name="Coleine C."/>
            <person name="Stajich J.E."/>
            <person name="Selbmann L."/>
        </authorList>
    </citation>
    <scope>NUCLEOTIDE SEQUENCE</scope>
    <source>
        <strain evidence="2">CCFEE 5401</strain>
    </source>
</reference>
<evidence type="ECO:0000259" key="1">
    <source>
        <dbReference type="SMART" id="SM00535"/>
    </source>
</evidence>
<feature type="domain" description="RNase III" evidence="1">
    <location>
        <begin position="111"/>
        <end position="259"/>
    </location>
</feature>
<dbReference type="InterPro" id="IPR036389">
    <property type="entry name" value="RNase_III_sf"/>
</dbReference>
<dbReference type="GO" id="GO:0003735">
    <property type="term" value="F:structural constituent of ribosome"/>
    <property type="evidence" value="ECO:0007669"/>
    <property type="project" value="InterPro"/>
</dbReference>
<dbReference type="InterPro" id="IPR040030">
    <property type="entry name" value="Ribosomal_mL57"/>
</dbReference>
<dbReference type="Proteomes" id="UP001310890">
    <property type="component" value="Unassembled WGS sequence"/>
</dbReference>
<sequence>MATPRAPFVCASCARTLRSTTTPKHTARAFTTISTNQQLPVQDLPRWQQPPPRMKAAFRLRPMPNQPEWRVNDKIEPLNEMYDNFIGRAGEGARDQAGVQGTKGSDLLPEEVKWLAITHKSHDHGRLGFNDRLALLGKRLVDLHTSIALLHAPAPPATSSTSGIYAHPALHNLSNITKSTRAQILSPARLAKLAQGYGMDRVVRWKPKKSGDLKASGSDTVLAHAVYAVVGAVALQRGGEVAGRVVREKVLAPLGLRSG</sequence>
<gene>
    <name evidence="2" type="ORF">LTR62_008523</name>
</gene>
<name>A0AAN7TH50_9PEZI</name>
<dbReference type="GO" id="GO:0032543">
    <property type="term" value="P:mitochondrial translation"/>
    <property type="evidence" value="ECO:0007669"/>
    <property type="project" value="InterPro"/>
</dbReference>
<organism evidence="2 3">
    <name type="scientific">Meristemomyces frigidus</name>
    <dbReference type="NCBI Taxonomy" id="1508187"/>
    <lineage>
        <taxon>Eukaryota</taxon>
        <taxon>Fungi</taxon>
        <taxon>Dikarya</taxon>
        <taxon>Ascomycota</taxon>
        <taxon>Pezizomycotina</taxon>
        <taxon>Dothideomycetes</taxon>
        <taxon>Dothideomycetidae</taxon>
        <taxon>Mycosphaerellales</taxon>
        <taxon>Teratosphaeriaceae</taxon>
        <taxon>Meristemomyces</taxon>
    </lineage>
</organism>